<keyword evidence="3" id="KW-0807">Transducer</keyword>
<dbReference type="Pfam" id="PF12729">
    <property type="entry name" value="4HB_MCP_1"/>
    <property type="match status" value="1"/>
</dbReference>
<feature type="transmembrane region" description="Helical" evidence="4">
    <location>
        <begin position="23"/>
        <end position="45"/>
    </location>
</feature>
<dbReference type="Pfam" id="PF18947">
    <property type="entry name" value="HAMP_2"/>
    <property type="match status" value="1"/>
</dbReference>
<dbReference type="SMART" id="SM00283">
    <property type="entry name" value="MA"/>
    <property type="match status" value="1"/>
</dbReference>
<dbReference type="SUPFAM" id="SSF58104">
    <property type="entry name" value="Methyl-accepting chemotaxis protein (MCP) signaling domain"/>
    <property type="match status" value="1"/>
</dbReference>
<dbReference type="Gene3D" id="6.10.340.10">
    <property type="match status" value="1"/>
</dbReference>
<evidence type="ECO:0000256" key="4">
    <source>
        <dbReference type="SAM" id="Phobius"/>
    </source>
</evidence>
<dbReference type="Proteomes" id="UP000662088">
    <property type="component" value="Unassembled WGS sequence"/>
</dbReference>
<dbReference type="PANTHER" id="PTHR43531:SF11">
    <property type="entry name" value="METHYL-ACCEPTING CHEMOTAXIS PROTEIN 3"/>
    <property type="match status" value="1"/>
</dbReference>
<evidence type="ECO:0000313" key="8">
    <source>
        <dbReference type="Proteomes" id="UP000662088"/>
    </source>
</evidence>
<dbReference type="SMART" id="SM00304">
    <property type="entry name" value="HAMP"/>
    <property type="match status" value="2"/>
</dbReference>
<dbReference type="EMBL" id="JACOOQ010000025">
    <property type="protein sequence ID" value="MBC5641131.1"/>
    <property type="molecule type" value="Genomic_DNA"/>
</dbReference>
<dbReference type="InterPro" id="IPR051310">
    <property type="entry name" value="MCP_chemotaxis"/>
</dbReference>
<dbReference type="GO" id="GO:0007165">
    <property type="term" value="P:signal transduction"/>
    <property type="evidence" value="ECO:0007669"/>
    <property type="project" value="UniProtKB-KW"/>
</dbReference>
<dbReference type="PANTHER" id="PTHR43531">
    <property type="entry name" value="PROTEIN ICFG"/>
    <property type="match status" value="1"/>
</dbReference>
<keyword evidence="4" id="KW-0472">Membrane</keyword>
<proteinExistence type="inferred from homology"/>
<accession>A0A8I0AB00</accession>
<evidence type="ECO:0000313" key="7">
    <source>
        <dbReference type="EMBL" id="MBC5641131.1"/>
    </source>
</evidence>
<comment type="similarity">
    <text evidence="2">Belongs to the methyl-accepting chemotaxis (MCP) protein family.</text>
</comment>
<dbReference type="GO" id="GO:0006935">
    <property type="term" value="P:chemotaxis"/>
    <property type="evidence" value="ECO:0007669"/>
    <property type="project" value="UniProtKB-KW"/>
</dbReference>
<dbReference type="CDD" id="cd06225">
    <property type="entry name" value="HAMP"/>
    <property type="match status" value="1"/>
</dbReference>
<protein>
    <submittedName>
        <fullName evidence="7">Methyl-accepting chemotaxis protein</fullName>
    </submittedName>
</protein>
<keyword evidence="4" id="KW-0812">Transmembrane</keyword>
<dbReference type="RefSeq" id="WP_186835593.1">
    <property type="nucleotide sequence ID" value="NZ_JACOOQ010000025.1"/>
</dbReference>
<keyword evidence="8" id="KW-1185">Reference proteome</keyword>
<feature type="domain" description="HAMP" evidence="6">
    <location>
        <begin position="221"/>
        <end position="273"/>
    </location>
</feature>
<evidence type="ECO:0000256" key="1">
    <source>
        <dbReference type="ARBA" id="ARBA00022500"/>
    </source>
</evidence>
<dbReference type="InterPro" id="IPR024478">
    <property type="entry name" value="HlyB_4HB_MCP"/>
</dbReference>
<dbReference type="PROSITE" id="PS50885">
    <property type="entry name" value="HAMP"/>
    <property type="match status" value="1"/>
</dbReference>
<sequence length="568" mass="62305">MNNKLENLTSVKNLSISKKLKKVLIVAIIIISTITVATGVGLMYLKGQLESFVETEYASEISIQETATSILTLARDIRDAYIRAENGENISSYDQNVKKYVNEITTELEYVYNINKDPEIARELENFGNNISKWINIGNEILTAINNKDMAKANKLILNDCPEVLDVIIEQVSLIGDKISTNVQDDIQGTTRYIGIVMIIIIVIIIIGLILITKVVQAIIESISNPVEEIKAAALEMAKGNYDLEIEYTSEDEIGVLADCMREMILFTKDNISNITEVLNKFAEGNFDVEIEDNYIGEFIEIKESLEKIVDSINNTFYDIKIVTEQVKDGSEQVASTAQIISEGAINQAGIIQELMAAIGQINEKVKVSTEQANSTNVLTRELGNQIELNNEKMNEMVTAMNKIEESSINIKSIINTIYSISEQTNLLALNAAIEAARAGESGKGFAVVADEIRKLAEESSVAVKNTEILIEDSINNVNDGKNVADEASEALSSVVGKAKEAVELIGTIAELTEQGAMAISEVYNGIDQIAEVVESNTAISEESAAASEELSSQSESLQNMIDKFKLR</sequence>
<dbReference type="InterPro" id="IPR004089">
    <property type="entry name" value="MCPsignal_dom"/>
</dbReference>
<keyword evidence="4" id="KW-1133">Transmembrane helix</keyword>
<dbReference type="GO" id="GO:0004888">
    <property type="term" value="F:transmembrane signaling receptor activity"/>
    <property type="evidence" value="ECO:0007669"/>
    <property type="project" value="TreeGrafter"/>
</dbReference>
<evidence type="ECO:0000256" key="3">
    <source>
        <dbReference type="PROSITE-ProRule" id="PRU00284"/>
    </source>
</evidence>
<evidence type="ECO:0000259" key="5">
    <source>
        <dbReference type="PROSITE" id="PS50111"/>
    </source>
</evidence>
<gene>
    <name evidence="7" type="ORF">H8R92_12060</name>
</gene>
<keyword evidence="1" id="KW-0145">Chemotaxis</keyword>
<evidence type="ECO:0000259" key="6">
    <source>
        <dbReference type="PROSITE" id="PS50885"/>
    </source>
</evidence>
<name>A0A8I0AB00_9CLOT</name>
<dbReference type="InterPro" id="IPR003660">
    <property type="entry name" value="HAMP_dom"/>
</dbReference>
<dbReference type="PROSITE" id="PS50111">
    <property type="entry name" value="CHEMOTAXIS_TRANSDUC_2"/>
    <property type="match status" value="1"/>
</dbReference>
<reference evidence="7" key="1">
    <citation type="submission" date="2020-08" db="EMBL/GenBank/DDBJ databases">
        <title>Genome public.</title>
        <authorList>
            <person name="Liu C."/>
            <person name="Sun Q."/>
        </authorList>
    </citation>
    <scope>NUCLEOTIDE SEQUENCE</scope>
    <source>
        <strain evidence="7">NSJ-42</strain>
    </source>
</reference>
<evidence type="ECO:0000256" key="2">
    <source>
        <dbReference type="ARBA" id="ARBA00029447"/>
    </source>
</evidence>
<dbReference type="Pfam" id="PF00015">
    <property type="entry name" value="MCPsignal"/>
    <property type="match status" value="1"/>
</dbReference>
<dbReference type="AlphaFoldDB" id="A0A8I0AB00"/>
<feature type="domain" description="Methyl-accepting transducer" evidence="5">
    <location>
        <begin position="323"/>
        <end position="552"/>
    </location>
</feature>
<dbReference type="Gene3D" id="1.10.287.950">
    <property type="entry name" value="Methyl-accepting chemotaxis protein"/>
    <property type="match status" value="1"/>
</dbReference>
<organism evidence="7 8">
    <name type="scientific">Clostridium lentum</name>
    <dbReference type="NCBI Taxonomy" id="2763037"/>
    <lineage>
        <taxon>Bacteria</taxon>
        <taxon>Bacillati</taxon>
        <taxon>Bacillota</taxon>
        <taxon>Clostridia</taxon>
        <taxon>Eubacteriales</taxon>
        <taxon>Clostridiaceae</taxon>
        <taxon>Clostridium</taxon>
    </lineage>
</organism>
<feature type="transmembrane region" description="Helical" evidence="4">
    <location>
        <begin position="193"/>
        <end position="212"/>
    </location>
</feature>
<comment type="caution">
    <text evidence="7">The sequence shown here is derived from an EMBL/GenBank/DDBJ whole genome shotgun (WGS) entry which is preliminary data.</text>
</comment>
<dbReference type="GO" id="GO:0005886">
    <property type="term" value="C:plasma membrane"/>
    <property type="evidence" value="ECO:0007669"/>
    <property type="project" value="TreeGrafter"/>
</dbReference>
<dbReference type="Pfam" id="PF00672">
    <property type="entry name" value="HAMP"/>
    <property type="match status" value="1"/>
</dbReference>